<reference evidence="2 3" key="1">
    <citation type="submission" date="2024-09" db="EMBL/GenBank/DDBJ databases">
        <authorList>
            <person name="Sun Q."/>
            <person name="Mori K."/>
        </authorList>
    </citation>
    <scope>NUCLEOTIDE SEQUENCE [LARGE SCALE GENOMIC DNA]</scope>
    <source>
        <strain evidence="2 3">TBRC 3947</strain>
    </source>
</reference>
<dbReference type="Pfam" id="PF13416">
    <property type="entry name" value="SBP_bac_8"/>
    <property type="match status" value="1"/>
</dbReference>
<evidence type="ECO:0000256" key="1">
    <source>
        <dbReference type="SAM" id="SignalP"/>
    </source>
</evidence>
<feature type="signal peptide" evidence="1">
    <location>
        <begin position="1"/>
        <end position="28"/>
    </location>
</feature>
<dbReference type="InterPro" id="IPR006059">
    <property type="entry name" value="SBP"/>
</dbReference>
<dbReference type="PANTHER" id="PTHR43649">
    <property type="entry name" value="ARABINOSE-BINDING PROTEIN-RELATED"/>
    <property type="match status" value="1"/>
</dbReference>
<keyword evidence="1" id="KW-0732">Signal</keyword>
<evidence type="ECO:0000313" key="2">
    <source>
        <dbReference type="EMBL" id="MFC0528592.1"/>
    </source>
</evidence>
<gene>
    <name evidence="2" type="ORF">ACFFIA_13060</name>
</gene>
<name>A0ABV6M1N6_9ACTN</name>
<dbReference type="EMBL" id="JBHLUH010000014">
    <property type="protein sequence ID" value="MFC0528592.1"/>
    <property type="molecule type" value="Genomic_DNA"/>
</dbReference>
<sequence length="429" mass="46007">MAGLPRRGRVLVASIVSVMGLMSVGCSASDGQATGGEVVITCMSCEDSPTDPIAQYQHQLALRFNKQFAGRYRIEIEPSPGQGNEQFEAYRRLALAGELPDLFVATGAILTEISVSVDLMDFAPRFDADPAFAGTFLDGLLASHRTGATMLSVPLQRSLAGVFYNTSMLQAAGVAQPPTTWPQLQTMAAAVKAHGGTPFAVDGEWVTLLWLTHLIGTQDGGAEYLQSNAPEEGGFATSPLWVQAVEYLRDLHEKGYVNEDAYSGDFARANAPYLAGDAAAIVNGPWQAGLVTDEQLWQNTVSVLAPGDGVIEIIGSGGWASAATKTAEQEAVWAFIKFAYSWPEQVTRALTASQYPVIEGEFTADEQAQLDPVTLALVQDALTAEHVYPAVQFVLPGTFGDAWRNFWPAYAQGDLDTETFLNRLSDAIS</sequence>
<keyword evidence="3" id="KW-1185">Reference proteome</keyword>
<organism evidence="2 3">
    <name type="scientific">Phytohabitans kaempferiae</name>
    <dbReference type="NCBI Taxonomy" id="1620943"/>
    <lineage>
        <taxon>Bacteria</taxon>
        <taxon>Bacillati</taxon>
        <taxon>Actinomycetota</taxon>
        <taxon>Actinomycetes</taxon>
        <taxon>Micromonosporales</taxon>
        <taxon>Micromonosporaceae</taxon>
    </lineage>
</organism>
<protein>
    <submittedName>
        <fullName evidence="2">ABC transporter substrate-binding protein</fullName>
    </submittedName>
</protein>
<dbReference type="RefSeq" id="WP_377250341.1">
    <property type="nucleotide sequence ID" value="NZ_JBHLUH010000014.1"/>
</dbReference>
<comment type="caution">
    <text evidence="2">The sequence shown here is derived from an EMBL/GenBank/DDBJ whole genome shotgun (WGS) entry which is preliminary data.</text>
</comment>
<dbReference type="SUPFAM" id="SSF53850">
    <property type="entry name" value="Periplasmic binding protein-like II"/>
    <property type="match status" value="1"/>
</dbReference>
<dbReference type="InterPro" id="IPR050490">
    <property type="entry name" value="Bact_solute-bd_prot1"/>
</dbReference>
<evidence type="ECO:0000313" key="3">
    <source>
        <dbReference type="Proteomes" id="UP001589867"/>
    </source>
</evidence>
<dbReference type="PROSITE" id="PS51257">
    <property type="entry name" value="PROKAR_LIPOPROTEIN"/>
    <property type="match status" value="1"/>
</dbReference>
<dbReference type="Gene3D" id="3.40.190.10">
    <property type="entry name" value="Periplasmic binding protein-like II"/>
    <property type="match status" value="2"/>
</dbReference>
<dbReference type="PANTHER" id="PTHR43649:SF12">
    <property type="entry name" value="DIACETYLCHITOBIOSE BINDING PROTEIN DASA"/>
    <property type="match status" value="1"/>
</dbReference>
<dbReference type="Proteomes" id="UP001589867">
    <property type="component" value="Unassembled WGS sequence"/>
</dbReference>
<proteinExistence type="predicted"/>
<accession>A0ABV6M1N6</accession>
<feature type="chain" id="PRO_5046358686" evidence="1">
    <location>
        <begin position="29"/>
        <end position="429"/>
    </location>
</feature>